<gene>
    <name evidence="2" type="ORF">SAMN00777080_0282</name>
</gene>
<evidence type="ECO:0000313" key="3">
    <source>
        <dbReference type="Proteomes" id="UP000192333"/>
    </source>
</evidence>
<dbReference type="OrthoDB" id="6397760at2"/>
<feature type="domain" description="Tail specific protease" evidence="1">
    <location>
        <begin position="128"/>
        <end position="297"/>
    </location>
</feature>
<name>A0A1W2GZC0_9BACT</name>
<dbReference type="Pfam" id="PF03572">
    <property type="entry name" value="Peptidase_S41"/>
    <property type="match status" value="1"/>
</dbReference>
<dbReference type="Gene3D" id="3.90.226.10">
    <property type="entry name" value="2-enoyl-CoA Hydratase, Chain A, domain 1"/>
    <property type="match status" value="1"/>
</dbReference>
<dbReference type="PROSITE" id="PS51257">
    <property type="entry name" value="PROKAR_LIPOPROTEIN"/>
    <property type="match status" value="1"/>
</dbReference>
<keyword evidence="2" id="KW-0645">Protease</keyword>
<organism evidence="2 3">
    <name type="scientific">Aquiflexum balticum DSM 16537</name>
    <dbReference type="NCBI Taxonomy" id="758820"/>
    <lineage>
        <taxon>Bacteria</taxon>
        <taxon>Pseudomonadati</taxon>
        <taxon>Bacteroidota</taxon>
        <taxon>Cytophagia</taxon>
        <taxon>Cytophagales</taxon>
        <taxon>Cyclobacteriaceae</taxon>
        <taxon>Aquiflexum</taxon>
    </lineage>
</organism>
<dbReference type="SUPFAM" id="SSF52096">
    <property type="entry name" value="ClpP/crotonase"/>
    <property type="match status" value="1"/>
</dbReference>
<dbReference type="STRING" id="758820.SAMN00777080_0282"/>
<dbReference type="Proteomes" id="UP000192333">
    <property type="component" value="Chromosome I"/>
</dbReference>
<dbReference type="RefSeq" id="WP_084118613.1">
    <property type="nucleotide sequence ID" value="NZ_LT838813.1"/>
</dbReference>
<dbReference type="EMBL" id="LT838813">
    <property type="protein sequence ID" value="SMD41752.1"/>
    <property type="molecule type" value="Genomic_DNA"/>
</dbReference>
<evidence type="ECO:0000259" key="1">
    <source>
        <dbReference type="Pfam" id="PF03572"/>
    </source>
</evidence>
<protein>
    <submittedName>
        <fullName evidence="2">Periplasmic protease</fullName>
    </submittedName>
</protein>
<dbReference type="GO" id="GO:0008236">
    <property type="term" value="F:serine-type peptidase activity"/>
    <property type="evidence" value="ECO:0007669"/>
    <property type="project" value="InterPro"/>
</dbReference>
<dbReference type="AlphaFoldDB" id="A0A1W2GZC0"/>
<evidence type="ECO:0000313" key="2">
    <source>
        <dbReference type="EMBL" id="SMD41752.1"/>
    </source>
</evidence>
<keyword evidence="2" id="KW-0378">Hydrolase</keyword>
<dbReference type="GO" id="GO:0006508">
    <property type="term" value="P:proteolysis"/>
    <property type="evidence" value="ECO:0007669"/>
    <property type="project" value="UniProtKB-KW"/>
</dbReference>
<sequence>MKRFLSILVIVIFTFSCQETEDKFEDTISPEAEAFLNEFLQVVENDFFDSYSYNYTWKKSQIDQALLDLTKGARKIEDTYIALDKVFEMIGDDKSYVINSRGEIVAGDKNAFDCIPGQKQTPALPSSIAYLDIPTSQISPEDLAFAIQDKIRGRELEATDAWIIDLRSLTGGHFEAMLAGLGPILGDGVLGAFFYRDDKKEEWEYKNGASYVGGVQRVAVSNSMEVLSPLPKVAVLIDGSTCREGEQIFAAILKRPNTQSFGNATAGRAFLEGEKNLPDGHKLYFVEAMLMDRESNLTIFPNLHPDGNSSVTVNFDDVFEWLGIED</sequence>
<dbReference type="InterPro" id="IPR029045">
    <property type="entry name" value="ClpP/crotonase-like_dom_sf"/>
</dbReference>
<keyword evidence="3" id="KW-1185">Reference proteome</keyword>
<accession>A0A1W2GZC0</accession>
<dbReference type="InterPro" id="IPR005151">
    <property type="entry name" value="Tail-specific_protease"/>
</dbReference>
<proteinExistence type="predicted"/>
<reference evidence="3" key="1">
    <citation type="submission" date="2017-04" db="EMBL/GenBank/DDBJ databases">
        <authorList>
            <person name="Varghese N."/>
            <person name="Submissions S."/>
        </authorList>
    </citation>
    <scope>NUCLEOTIDE SEQUENCE [LARGE SCALE GENOMIC DNA]</scope>
    <source>
        <strain evidence="3">DSM 16537</strain>
    </source>
</reference>